<evidence type="ECO:0000256" key="5">
    <source>
        <dbReference type="RuleBase" id="RU363041"/>
    </source>
</evidence>
<gene>
    <name evidence="6" type="ORF">I4J41_08800</name>
</gene>
<protein>
    <recommendedName>
        <fullName evidence="5">Probable membrane transporter protein</fullName>
    </recommendedName>
</protein>
<comment type="caution">
    <text evidence="6">The sequence shown here is derived from an EMBL/GenBank/DDBJ whole genome shotgun (WGS) entry which is preliminary data.</text>
</comment>
<feature type="transmembrane region" description="Helical" evidence="5">
    <location>
        <begin position="121"/>
        <end position="148"/>
    </location>
</feature>
<keyword evidence="2 5" id="KW-0812">Transmembrane</keyword>
<evidence type="ECO:0000256" key="2">
    <source>
        <dbReference type="ARBA" id="ARBA00022692"/>
    </source>
</evidence>
<keyword evidence="3 5" id="KW-1133">Transmembrane helix</keyword>
<comment type="subcellular location">
    <subcellularLocation>
        <location evidence="5">Cell membrane</location>
        <topology evidence="5">Multi-pass membrane protein</topology>
    </subcellularLocation>
    <subcellularLocation>
        <location evidence="1">Membrane</location>
        <topology evidence="1">Multi-pass membrane protein</topology>
    </subcellularLocation>
</comment>
<feature type="transmembrane region" description="Helical" evidence="5">
    <location>
        <begin position="63"/>
        <end position="87"/>
    </location>
</feature>
<keyword evidence="4 5" id="KW-0472">Membrane</keyword>
<dbReference type="Pfam" id="PF01925">
    <property type="entry name" value="TauE"/>
    <property type="match status" value="1"/>
</dbReference>
<dbReference type="InterPro" id="IPR002781">
    <property type="entry name" value="TM_pro_TauE-like"/>
</dbReference>
<feature type="transmembrane region" description="Helical" evidence="5">
    <location>
        <begin position="94"/>
        <end position="115"/>
    </location>
</feature>
<evidence type="ECO:0000256" key="3">
    <source>
        <dbReference type="ARBA" id="ARBA00022989"/>
    </source>
</evidence>
<accession>A0ABS0LDE2</accession>
<sequence>VEAELVGLSGMWFEGIAGKVYVGSVEGMEVLLRGGVDTLNGGGWRPVTTSTLLSMGRQSPRSVVGTVNTAEFLVAMAASTGFVIGLWPQFREQIFAVIALLIGGVVTSPAAAWLISRLNPITLGGLVCTAIVAVNLLGPWWVALLAIVTGVGLTRRGWQRAGVAQ</sequence>
<evidence type="ECO:0000313" key="6">
    <source>
        <dbReference type="EMBL" id="MBG9354680.1"/>
    </source>
</evidence>
<keyword evidence="7" id="KW-1185">Reference proteome</keyword>
<keyword evidence="5" id="KW-1003">Cell membrane</keyword>
<name>A0ABS0LDE2_9CORY</name>
<evidence type="ECO:0000256" key="4">
    <source>
        <dbReference type="ARBA" id="ARBA00023136"/>
    </source>
</evidence>
<proteinExistence type="inferred from homology"/>
<evidence type="ECO:0000256" key="1">
    <source>
        <dbReference type="ARBA" id="ARBA00004141"/>
    </source>
</evidence>
<evidence type="ECO:0000313" key="7">
    <source>
        <dbReference type="Proteomes" id="UP000615580"/>
    </source>
</evidence>
<dbReference type="EMBL" id="JADQUG010000037">
    <property type="protein sequence ID" value="MBG9354680.1"/>
    <property type="molecule type" value="Genomic_DNA"/>
</dbReference>
<dbReference type="Proteomes" id="UP000615580">
    <property type="component" value="Unassembled WGS sequence"/>
</dbReference>
<comment type="similarity">
    <text evidence="5">Belongs to the 4-toluene sulfonate uptake permease (TSUP) (TC 2.A.102) family.</text>
</comment>
<organism evidence="6 7">
    <name type="scientific">Corynebacterium belfantii</name>
    <dbReference type="NCBI Taxonomy" id="2014537"/>
    <lineage>
        <taxon>Bacteria</taxon>
        <taxon>Bacillati</taxon>
        <taxon>Actinomycetota</taxon>
        <taxon>Actinomycetes</taxon>
        <taxon>Mycobacteriales</taxon>
        <taxon>Corynebacteriaceae</taxon>
        <taxon>Corynebacterium</taxon>
    </lineage>
</organism>
<reference evidence="6 7" key="1">
    <citation type="journal article" date="2020" name="J. Clin. Microbiol.">
        <title>Assessing the Genetic Diversity of Austrian Corynebacterium diphtheriae Clinical Isolates, 2011-2019.</title>
        <authorList>
            <person name="Schaeffer J."/>
            <person name="Huhulescu S."/>
            <person name="Stoeger A."/>
            <person name="Allerberger F."/>
            <person name="Ruppitsch W."/>
        </authorList>
    </citation>
    <scope>NUCLEOTIDE SEQUENCE [LARGE SCALE GENOMIC DNA]</scope>
    <source>
        <strain evidence="6 7">04-17</strain>
    </source>
</reference>
<feature type="non-terminal residue" evidence="6">
    <location>
        <position position="1"/>
    </location>
</feature>